<dbReference type="Proteomes" id="UP000593737">
    <property type="component" value="Chromosome"/>
</dbReference>
<evidence type="ECO:0000313" key="3">
    <source>
        <dbReference type="Proteomes" id="UP000593737"/>
    </source>
</evidence>
<sequence length="139" mass="15526">MDCDERAPEMTDTKNHTAVMTGSLEGRVFTPGSMKEAAEAIELAFDYRGDVTLMLRSGESVSGYIFNRQDAGRDPYLELFPADCPNPQCILYRDIVTIAFTGEDTANGKSWESWVSKKESERRAEAEKNEAVARTKGYL</sequence>
<dbReference type="AlphaFoldDB" id="A0A7S8J116"/>
<protein>
    <submittedName>
        <fullName evidence="2">Uncharacterized protein</fullName>
    </submittedName>
</protein>
<feature type="region of interest" description="Disordered" evidence="1">
    <location>
        <begin position="117"/>
        <end position="139"/>
    </location>
</feature>
<gene>
    <name evidence="2" type="ORF">Nkreftii_003234</name>
</gene>
<dbReference type="KEGG" id="nkf:Nkreftii_003234"/>
<feature type="compositionally biased region" description="Basic and acidic residues" evidence="1">
    <location>
        <begin position="117"/>
        <end position="133"/>
    </location>
</feature>
<organism evidence="2 3">
    <name type="scientific">Candidatus Nitrospira kreftii</name>
    <dbReference type="NCBI Taxonomy" id="2652173"/>
    <lineage>
        <taxon>Bacteria</taxon>
        <taxon>Pseudomonadati</taxon>
        <taxon>Nitrospirota</taxon>
        <taxon>Nitrospiria</taxon>
        <taxon>Nitrospirales</taxon>
        <taxon>Nitrospiraceae</taxon>
        <taxon>Nitrospira</taxon>
    </lineage>
</organism>
<accession>A0A7S8J116</accession>
<reference evidence="2 3" key="1">
    <citation type="journal article" date="2020" name="ISME J.">
        <title>Enrichment and physiological characterization of a novel comammox Nitrospira indicates ammonium inhibition of complete nitrification.</title>
        <authorList>
            <person name="Sakoula D."/>
            <person name="Koch H."/>
            <person name="Frank J."/>
            <person name="Jetten M.S.M."/>
            <person name="van Kessel M.A.H.J."/>
            <person name="Lucker S."/>
        </authorList>
    </citation>
    <scope>NUCLEOTIDE SEQUENCE [LARGE SCALE GENOMIC DNA]</scope>
    <source>
        <strain evidence="2">Comreactor17</strain>
    </source>
</reference>
<dbReference type="EMBL" id="CP047423">
    <property type="protein sequence ID" value="QPD05460.1"/>
    <property type="molecule type" value="Genomic_DNA"/>
</dbReference>
<proteinExistence type="predicted"/>
<name>A0A7S8J116_9BACT</name>
<evidence type="ECO:0000256" key="1">
    <source>
        <dbReference type="SAM" id="MobiDB-lite"/>
    </source>
</evidence>
<evidence type="ECO:0000313" key="2">
    <source>
        <dbReference type="EMBL" id="QPD05460.1"/>
    </source>
</evidence>